<dbReference type="EMBL" id="SODZ01000015">
    <property type="protein sequence ID" value="TDX11798.1"/>
    <property type="molecule type" value="Genomic_DNA"/>
</dbReference>
<gene>
    <name evidence="1" type="ORF">C8D74_1153</name>
</gene>
<keyword evidence="2" id="KW-1185">Reference proteome</keyword>
<dbReference type="RefSeq" id="WP_103877531.1">
    <property type="nucleotide sequence ID" value="NZ_SODZ01000015.1"/>
</dbReference>
<evidence type="ECO:0008006" key="3">
    <source>
        <dbReference type="Google" id="ProtNLM"/>
    </source>
</evidence>
<dbReference type="Proteomes" id="UP000294817">
    <property type="component" value="Unassembled WGS sequence"/>
</dbReference>
<sequence>MKKEIYEHLIIPLSFYQEGRNEFELKRYINAYYNFYFYLEDLYGNGKTKNYQIRREFLKSNQLKEAVSKTIEEFKNGPSKKHYKNLKSFLKLESCSYDIEGVISLIVKVRGNLHHFSQKSSKKLGHPFNQKDFETMAFLLMSICVKTYTRLTTGEKPCYVRCIRRLTQSLRFHSYRRSTQIDSPSQVWLRLINFVNP</sequence>
<name>A0A4R8EMQ7_9BACT</name>
<proteinExistence type="predicted"/>
<comment type="caution">
    <text evidence="1">The sequence shown here is derived from an EMBL/GenBank/DDBJ whole genome shotgun (WGS) entry which is preliminary data.</text>
</comment>
<accession>A0A4R8EMQ7</accession>
<evidence type="ECO:0000313" key="2">
    <source>
        <dbReference type="Proteomes" id="UP000294817"/>
    </source>
</evidence>
<organism evidence="1 2">
    <name type="scientific">Petrotoga sibirica</name>
    <dbReference type="NCBI Taxonomy" id="156202"/>
    <lineage>
        <taxon>Bacteria</taxon>
        <taxon>Thermotogati</taxon>
        <taxon>Thermotogota</taxon>
        <taxon>Thermotogae</taxon>
        <taxon>Petrotogales</taxon>
        <taxon>Petrotogaceae</taxon>
        <taxon>Petrotoga</taxon>
    </lineage>
</organism>
<reference evidence="1 2" key="1">
    <citation type="submission" date="2019-03" db="EMBL/GenBank/DDBJ databases">
        <title>Genomic Encyclopedia of Type Strains, Phase IV (KMG-IV): sequencing the most valuable type-strain genomes for metagenomic binning, comparative biology and taxonomic classification.</title>
        <authorList>
            <person name="Goeker M."/>
        </authorList>
    </citation>
    <scope>NUCLEOTIDE SEQUENCE [LARGE SCALE GENOMIC DNA]</scope>
    <source>
        <strain evidence="1 2">DSM 13575</strain>
    </source>
</reference>
<evidence type="ECO:0000313" key="1">
    <source>
        <dbReference type="EMBL" id="TDX11798.1"/>
    </source>
</evidence>
<dbReference type="AlphaFoldDB" id="A0A4R8EMQ7"/>
<protein>
    <recommendedName>
        <fullName evidence="3">ApeA N-terminal domain-containing protein</fullName>
    </recommendedName>
</protein>